<dbReference type="SUPFAM" id="SSF51445">
    <property type="entry name" value="(Trans)glycosidases"/>
    <property type="match status" value="1"/>
</dbReference>
<protein>
    <recommendedName>
        <fullName evidence="6">Beta-xylanase</fullName>
        <ecNumber evidence="6">3.2.1.8</ecNumber>
    </recommendedName>
</protein>
<dbReference type="RefSeq" id="WP_330087808.1">
    <property type="nucleotide sequence ID" value="NZ_JAUGZK010000006.1"/>
</dbReference>
<evidence type="ECO:0000313" key="9">
    <source>
        <dbReference type="Proteomes" id="UP001339167"/>
    </source>
</evidence>
<reference evidence="8 9" key="1">
    <citation type="submission" date="2023-06" db="EMBL/GenBank/DDBJ databases">
        <title>Alkalimonas sp., MEB004 an alkaliphilic bacterium isolated from Lonar Lake, India.</title>
        <authorList>
            <person name="Joshi A."/>
            <person name="Thite S."/>
        </authorList>
    </citation>
    <scope>NUCLEOTIDE SEQUENCE [LARGE SCALE GENOMIC DNA]</scope>
    <source>
        <strain evidence="8 9">MEB004</strain>
    </source>
</reference>
<evidence type="ECO:0000256" key="1">
    <source>
        <dbReference type="ARBA" id="ARBA00022801"/>
    </source>
</evidence>
<keyword evidence="9" id="KW-1185">Reference proteome</keyword>
<dbReference type="Gene3D" id="3.20.20.80">
    <property type="entry name" value="Glycosidases"/>
    <property type="match status" value="1"/>
</dbReference>
<keyword evidence="1 6" id="KW-0378">Hydrolase</keyword>
<keyword evidence="2 6" id="KW-0119">Carbohydrate metabolism</keyword>
<comment type="catalytic activity">
    <reaction evidence="6">
        <text>Endohydrolysis of (1-&gt;4)-beta-D-xylosidic linkages in xylans.</text>
        <dbReference type="EC" id="3.2.1.8"/>
    </reaction>
</comment>
<gene>
    <name evidence="8" type="ORF">QWF21_09470</name>
</gene>
<evidence type="ECO:0000259" key="7">
    <source>
        <dbReference type="PROSITE" id="PS51760"/>
    </source>
</evidence>
<feature type="active site" description="Nucleophile" evidence="5">
    <location>
        <position position="266"/>
    </location>
</feature>
<dbReference type="PROSITE" id="PS51760">
    <property type="entry name" value="GH10_2"/>
    <property type="match status" value="1"/>
</dbReference>
<dbReference type="PANTHER" id="PTHR31490">
    <property type="entry name" value="GLYCOSYL HYDROLASE"/>
    <property type="match status" value="1"/>
</dbReference>
<evidence type="ECO:0000256" key="4">
    <source>
        <dbReference type="ARBA" id="ARBA00023326"/>
    </source>
</evidence>
<evidence type="ECO:0000256" key="5">
    <source>
        <dbReference type="PROSITE-ProRule" id="PRU10061"/>
    </source>
</evidence>
<dbReference type="InterPro" id="IPR017853">
    <property type="entry name" value="GH"/>
</dbReference>
<comment type="similarity">
    <text evidence="6">Belongs to the glycosyl hydrolase 10 (cellulase F) family.</text>
</comment>
<accession>A0ABU7JFL1</accession>
<dbReference type="InterPro" id="IPR031158">
    <property type="entry name" value="GH10_AS"/>
</dbReference>
<keyword evidence="4 6" id="KW-0624">Polysaccharide degradation</keyword>
<sequence>MSRIFAAVFFLFLSSSFYFCSFPLLSSDSSNLYTTYEKYFYVGVALSKTDTADDIVMQSVLENFNSMTHEFAMKWSQVETSPGVYDFSYMDDFAGIANKNNFRLIGHTLVWHKANPSWLFTDRVMNDDMARDFYLEVMRKHIATMVARYRGKVHGWDVVNEAFYYDGNFRPSPWLNLIGKDYIEKAFEFAHQADPDVELYYNDYGLVDKSKQDAVVEMIQRLQEKGVPIHGVGIQGHYSLTYPDLERLDNAIARFSELGLKVMITELDVSVLPFPGPEERGEDAEINPARVQELNPYSEGLPDEAMQQLTDRYVDLFCIFLKHRDAVSRVTFWGVTDARSWRNDWPVKGRTDHPLLYDRNMQPKPVVPALVDLATNYQETCAHLWTEKE</sequence>
<dbReference type="PRINTS" id="PR00134">
    <property type="entry name" value="GLHYDRLASE10"/>
</dbReference>
<name>A0ABU7JFL1_9GAMM</name>
<evidence type="ECO:0000313" key="8">
    <source>
        <dbReference type="EMBL" id="MEE2024477.1"/>
    </source>
</evidence>
<evidence type="ECO:0000256" key="2">
    <source>
        <dbReference type="ARBA" id="ARBA00023277"/>
    </source>
</evidence>
<proteinExistence type="inferred from homology"/>
<dbReference type="InterPro" id="IPR001000">
    <property type="entry name" value="GH10_dom"/>
</dbReference>
<organism evidence="8 9">
    <name type="scientific">Alkalimonas mucilaginosa</name>
    <dbReference type="NCBI Taxonomy" id="3057676"/>
    <lineage>
        <taxon>Bacteria</taxon>
        <taxon>Pseudomonadati</taxon>
        <taxon>Pseudomonadota</taxon>
        <taxon>Gammaproteobacteria</taxon>
        <taxon>Alkalimonas</taxon>
    </lineage>
</organism>
<dbReference type="InterPro" id="IPR044846">
    <property type="entry name" value="GH10"/>
</dbReference>
<dbReference type="EMBL" id="JAUGZK010000006">
    <property type="protein sequence ID" value="MEE2024477.1"/>
    <property type="molecule type" value="Genomic_DNA"/>
</dbReference>
<dbReference type="SMART" id="SM00633">
    <property type="entry name" value="Glyco_10"/>
    <property type="match status" value="1"/>
</dbReference>
<dbReference type="Pfam" id="PF00331">
    <property type="entry name" value="Glyco_hydro_10"/>
    <property type="match status" value="1"/>
</dbReference>
<keyword evidence="3 6" id="KW-0326">Glycosidase</keyword>
<dbReference type="PROSITE" id="PS00591">
    <property type="entry name" value="GH10_1"/>
    <property type="match status" value="1"/>
</dbReference>
<dbReference type="EC" id="3.2.1.8" evidence="6"/>
<comment type="caution">
    <text evidence="8">The sequence shown here is derived from an EMBL/GenBank/DDBJ whole genome shotgun (WGS) entry which is preliminary data.</text>
</comment>
<dbReference type="Proteomes" id="UP001339167">
    <property type="component" value="Unassembled WGS sequence"/>
</dbReference>
<feature type="domain" description="GH10" evidence="7">
    <location>
        <begin position="26"/>
        <end position="373"/>
    </location>
</feature>
<dbReference type="PANTHER" id="PTHR31490:SF90">
    <property type="entry name" value="ENDO-1,4-BETA-XYLANASE A"/>
    <property type="match status" value="1"/>
</dbReference>
<evidence type="ECO:0000256" key="3">
    <source>
        <dbReference type="ARBA" id="ARBA00023295"/>
    </source>
</evidence>
<evidence type="ECO:0000256" key="6">
    <source>
        <dbReference type="RuleBase" id="RU361174"/>
    </source>
</evidence>